<gene>
    <name evidence="9 10" type="primary">LOC105055544</name>
</gene>
<dbReference type="SMART" id="SM00249">
    <property type="entry name" value="PHD"/>
    <property type="match status" value="1"/>
</dbReference>
<dbReference type="InterPro" id="IPR001965">
    <property type="entry name" value="Znf_PHD"/>
</dbReference>
<feature type="region of interest" description="Disordered" evidence="5">
    <location>
        <begin position="373"/>
        <end position="404"/>
    </location>
</feature>
<evidence type="ECO:0000256" key="3">
    <source>
        <dbReference type="ARBA" id="ARBA00022833"/>
    </source>
</evidence>
<keyword evidence="2 4" id="KW-0863">Zinc-finger</keyword>
<dbReference type="PROSITE" id="PS01359">
    <property type="entry name" value="ZF_PHD_1"/>
    <property type="match status" value="1"/>
</dbReference>
<dbReference type="SUPFAM" id="SSF46689">
    <property type="entry name" value="Homeodomain-like"/>
    <property type="match status" value="1"/>
</dbReference>
<sequence length="1043" mass="113761">MIGKKVVLTYKRKRFSSQSCHGNGITADSYSRSSSGVPLEISSQEAESGTDNEKLNEYNACCSRCGSVDVNENLLGCFRCFRSYHLRCIDPLSKHIPQEKWQCSTCIHEFEESIQHQVQETNKTKKNKSIEESEIRKINLQSHKMLLSTRPSGDSSTKTSSSANDAPLNKLKNITWTDDSYTDSDSACKVTYIEGNSRSKDMNLGIVGRLSSICLGSLTEGKNSSGFTEGCVSDLLNSDKRSNVICNDKHLKENCSTPLITFSRRAKKKQDVGEKFMGRNLRAEEIQCSTGPWSNSEIGPSCRCEGSTQNCSFMDHSTKVVLPEQADCCPLHEVQQAMMDDVGKDAVAEPAPEGSVETKSAGETGEKLSLQCSDIPEKPNLGHQDPLPSQPAGHVPEDPSEKLAAAHTTGVIRDSILVHESGGSSSSGNMLVNAIKSSEKAITLHGVSKDRSHLRNLEFSVALPASTSLTKIESSKSASNVMPENLLKSQSLSTRSCGIVMADKETDGKVDELQWLETLSKELQDTKKGKNKCSSVEQSVINCKQASNGSASPMLPVSSSVQSQRDQDTSREFRNQTIGSQGRAFLTKSIETDYEKQKHGETTDKSSFPTGFLGLPLNTEGPDVSVKDFQSTHSTLNFSIKDAVHELNKRLPWPSINENTCVSKQQQMVDNAISGSQMLEDRQASLLDKFKSNADEWSEEELDFLWIGVRRYGVNNWNAMLRDPKLCFMNSRVAEDLAERWNLEQSKLLNGTLLQPGRPSEPDISLLPFMNDSWLAKPIPSNHYGGNGTWSARSEFPVLTAEPKLSLGGIYLQNENTLKRNPLHSLGLGTVNPLTSASLFTGSISGSFPVGSSYPGSGISHQKTFNAHNTRYDCESSSSRQKSVEILSQDHQTTSLPAGSNLPHWLRDVVIPQTKPSNSTLPPVSLAHSAIMLINDPRVDPPAPPKDSRGRGILKRKNVTSSNHASSVRVSDNPVSMNEHQMGKQPAVLPTLGVKSQTPTLVNTSSSLNGVTNLNKKSSCPAGPSNLVVIDSDASSEETISDS</sequence>
<dbReference type="Proteomes" id="UP000504607">
    <property type="component" value="Chromosome 12"/>
</dbReference>
<dbReference type="AlphaFoldDB" id="A0A6I9S0R9"/>
<dbReference type="RefSeq" id="XP_019709831.1">
    <property type="nucleotide sequence ID" value="XM_019854272.2"/>
</dbReference>
<proteinExistence type="predicted"/>
<dbReference type="InterPro" id="IPR019786">
    <property type="entry name" value="Zinc_finger_PHD-type_CS"/>
</dbReference>
<evidence type="ECO:0000313" key="9">
    <source>
        <dbReference type="RefSeq" id="XP_010935676.1"/>
    </source>
</evidence>
<feature type="domain" description="PHD-type" evidence="6">
    <location>
        <begin position="59"/>
        <end position="109"/>
    </location>
</feature>
<name>A0A6I9S0R9_ELAGV</name>
<evidence type="ECO:0000256" key="4">
    <source>
        <dbReference type="PROSITE-ProRule" id="PRU00146"/>
    </source>
</evidence>
<keyword evidence="8" id="KW-1185">Reference proteome</keyword>
<feature type="region of interest" description="Disordered" evidence="5">
    <location>
        <begin position="935"/>
        <end position="989"/>
    </location>
</feature>
<keyword evidence="3" id="KW-0862">Zinc</keyword>
<dbReference type="CDD" id="cd11660">
    <property type="entry name" value="SANT_TRF"/>
    <property type="match status" value="1"/>
</dbReference>
<feature type="compositionally biased region" description="Polar residues" evidence="5">
    <location>
        <begin position="26"/>
        <end position="49"/>
    </location>
</feature>
<dbReference type="InterPro" id="IPR001005">
    <property type="entry name" value="SANT/Myb"/>
</dbReference>
<feature type="compositionally biased region" description="Polar residues" evidence="5">
    <location>
        <begin position="1003"/>
        <end position="1018"/>
    </location>
</feature>
<evidence type="ECO:0000256" key="2">
    <source>
        <dbReference type="ARBA" id="ARBA00022771"/>
    </source>
</evidence>
<dbReference type="OrthoDB" id="608866at2759"/>
<dbReference type="Gene3D" id="3.30.40.10">
    <property type="entry name" value="Zinc/RING finger domain, C3HC4 (zinc finger)"/>
    <property type="match status" value="1"/>
</dbReference>
<dbReference type="RefSeq" id="XP_010935676.1">
    <property type="nucleotide sequence ID" value="XM_010937374.3"/>
</dbReference>
<evidence type="ECO:0000256" key="5">
    <source>
        <dbReference type="SAM" id="MobiDB-lite"/>
    </source>
</evidence>
<dbReference type="InterPro" id="IPR009057">
    <property type="entry name" value="Homeodomain-like_sf"/>
</dbReference>
<dbReference type="PROSITE" id="PS50016">
    <property type="entry name" value="ZF_PHD_2"/>
    <property type="match status" value="1"/>
</dbReference>
<feature type="domain" description="Myb-like" evidence="7">
    <location>
        <begin position="689"/>
        <end position="742"/>
    </location>
</feature>
<dbReference type="SUPFAM" id="SSF57903">
    <property type="entry name" value="FYVE/PHD zinc finger"/>
    <property type="match status" value="1"/>
</dbReference>
<evidence type="ECO:0000256" key="1">
    <source>
        <dbReference type="ARBA" id="ARBA00022723"/>
    </source>
</evidence>
<evidence type="ECO:0000259" key="6">
    <source>
        <dbReference type="PROSITE" id="PS50016"/>
    </source>
</evidence>
<dbReference type="Gene3D" id="1.10.10.60">
    <property type="entry name" value="Homeodomain-like"/>
    <property type="match status" value="1"/>
</dbReference>
<dbReference type="GeneID" id="105055544"/>
<dbReference type="GO" id="GO:0008270">
    <property type="term" value="F:zinc ion binding"/>
    <property type="evidence" value="ECO:0007669"/>
    <property type="project" value="UniProtKB-KW"/>
</dbReference>
<reference evidence="9 10" key="1">
    <citation type="submission" date="2025-04" db="UniProtKB">
        <authorList>
            <consortium name="RefSeq"/>
        </authorList>
    </citation>
    <scope>IDENTIFICATION</scope>
</reference>
<protein>
    <submittedName>
        <fullName evidence="9 10">Uncharacterized protein LOC105055544 isoform X1</fullName>
    </submittedName>
</protein>
<dbReference type="InterPro" id="IPR011011">
    <property type="entry name" value="Znf_FYVE_PHD"/>
</dbReference>
<accession>A0A6I9S0R9</accession>
<evidence type="ECO:0000313" key="10">
    <source>
        <dbReference type="RefSeq" id="XP_019709831.1"/>
    </source>
</evidence>
<feature type="region of interest" description="Disordered" evidence="5">
    <location>
        <begin position="26"/>
        <end position="51"/>
    </location>
</feature>
<feature type="region of interest" description="Disordered" evidence="5">
    <location>
        <begin position="147"/>
        <end position="166"/>
    </location>
</feature>
<organism evidence="8 9">
    <name type="scientific">Elaeis guineensis var. tenera</name>
    <name type="common">Oil palm</name>
    <dbReference type="NCBI Taxonomy" id="51953"/>
    <lineage>
        <taxon>Eukaryota</taxon>
        <taxon>Viridiplantae</taxon>
        <taxon>Streptophyta</taxon>
        <taxon>Embryophyta</taxon>
        <taxon>Tracheophyta</taxon>
        <taxon>Spermatophyta</taxon>
        <taxon>Magnoliopsida</taxon>
        <taxon>Liliopsida</taxon>
        <taxon>Arecaceae</taxon>
        <taxon>Arecoideae</taxon>
        <taxon>Cocoseae</taxon>
        <taxon>Elaeidinae</taxon>
        <taxon>Elaeis</taxon>
    </lineage>
</organism>
<dbReference type="PROSITE" id="PS50090">
    <property type="entry name" value="MYB_LIKE"/>
    <property type="match status" value="1"/>
</dbReference>
<keyword evidence="1" id="KW-0479">Metal-binding</keyword>
<dbReference type="InterPro" id="IPR013083">
    <property type="entry name" value="Znf_RING/FYVE/PHD"/>
</dbReference>
<feature type="region of interest" description="Disordered" evidence="5">
    <location>
        <begin position="1003"/>
        <end position="1043"/>
    </location>
</feature>
<dbReference type="Pfam" id="PF00628">
    <property type="entry name" value="PHD"/>
    <property type="match status" value="1"/>
</dbReference>
<feature type="compositionally biased region" description="Acidic residues" evidence="5">
    <location>
        <begin position="1034"/>
        <end position="1043"/>
    </location>
</feature>
<evidence type="ECO:0000313" key="8">
    <source>
        <dbReference type="Proteomes" id="UP000504607"/>
    </source>
</evidence>
<feature type="region of interest" description="Disordered" evidence="5">
    <location>
        <begin position="347"/>
        <end position="366"/>
    </location>
</feature>
<dbReference type="KEGG" id="egu:105055544"/>
<feature type="compositionally biased region" description="Low complexity" evidence="5">
    <location>
        <begin position="152"/>
        <end position="162"/>
    </location>
</feature>
<dbReference type="InterPro" id="IPR019787">
    <property type="entry name" value="Znf_PHD-finger"/>
</dbReference>
<evidence type="ECO:0000259" key="7">
    <source>
        <dbReference type="PROSITE" id="PS50090"/>
    </source>
</evidence>
<feature type="compositionally biased region" description="Polar residues" evidence="5">
    <location>
        <begin position="959"/>
        <end position="979"/>
    </location>
</feature>
<dbReference type="CDD" id="cd15489">
    <property type="entry name" value="PHD_SF"/>
    <property type="match status" value="1"/>
</dbReference>
<feature type="region of interest" description="Disordered" evidence="5">
    <location>
        <begin position="546"/>
        <end position="572"/>
    </location>
</feature>